<evidence type="ECO:0000256" key="4">
    <source>
        <dbReference type="ARBA" id="ARBA00034617"/>
    </source>
</evidence>
<dbReference type="AlphaFoldDB" id="A0A0L0VZG2"/>
<proteinExistence type="inferred from homology"/>
<reference evidence="9" key="1">
    <citation type="submission" date="2014-03" db="EMBL/GenBank/DDBJ databases">
        <title>The Genome Sequence of Puccinia striiformis f. sp. tritici PST-78.</title>
        <authorList>
            <consortium name="The Broad Institute Genome Sequencing Platform"/>
            <person name="Cuomo C."/>
            <person name="Hulbert S."/>
            <person name="Chen X."/>
            <person name="Walker B."/>
            <person name="Young S.K."/>
            <person name="Zeng Q."/>
            <person name="Gargeya S."/>
            <person name="Fitzgerald M."/>
            <person name="Haas B."/>
            <person name="Abouelleil A."/>
            <person name="Alvarado L."/>
            <person name="Arachchi H.M."/>
            <person name="Berlin A.M."/>
            <person name="Chapman S.B."/>
            <person name="Goldberg J."/>
            <person name="Griggs A."/>
            <person name="Gujja S."/>
            <person name="Hansen M."/>
            <person name="Howarth C."/>
            <person name="Imamovic A."/>
            <person name="Larimer J."/>
            <person name="McCowan C."/>
            <person name="Montmayeur A."/>
            <person name="Murphy C."/>
            <person name="Neiman D."/>
            <person name="Pearson M."/>
            <person name="Priest M."/>
            <person name="Roberts A."/>
            <person name="Saif S."/>
            <person name="Shea T."/>
            <person name="Sisk P."/>
            <person name="Sykes S."/>
            <person name="Wortman J."/>
            <person name="Nusbaum C."/>
            <person name="Birren B."/>
        </authorList>
    </citation>
    <scope>NUCLEOTIDE SEQUENCE [LARGE SCALE GENOMIC DNA]</scope>
    <source>
        <strain evidence="9">race PST-78</strain>
    </source>
</reference>
<feature type="domain" description="Helicase C-terminal" evidence="7">
    <location>
        <begin position="80"/>
        <end position="177"/>
    </location>
</feature>
<keyword evidence="9" id="KW-1185">Reference proteome</keyword>
<dbReference type="SUPFAM" id="SSF52540">
    <property type="entry name" value="P-loop containing nucleoside triphosphate hydrolases"/>
    <property type="match status" value="1"/>
</dbReference>
<dbReference type="GO" id="GO:0009378">
    <property type="term" value="F:four-way junction helicase activity"/>
    <property type="evidence" value="ECO:0007669"/>
    <property type="project" value="TreeGrafter"/>
</dbReference>
<dbReference type="Pfam" id="PF00271">
    <property type="entry name" value="Helicase_C"/>
    <property type="match status" value="1"/>
</dbReference>
<evidence type="ECO:0000313" key="9">
    <source>
        <dbReference type="Proteomes" id="UP000054564"/>
    </source>
</evidence>
<keyword evidence="2" id="KW-0238">DNA-binding</keyword>
<evidence type="ECO:0000259" key="7">
    <source>
        <dbReference type="SMART" id="SM00490"/>
    </source>
</evidence>
<evidence type="ECO:0000256" key="3">
    <source>
        <dbReference type="ARBA" id="ARBA00023235"/>
    </source>
</evidence>
<evidence type="ECO:0000256" key="1">
    <source>
        <dbReference type="ARBA" id="ARBA00005446"/>
    </source>
</evidence>
<accession>A0A0L0VZG2</accession>
<comment type="caution">
    <text evidence="8">The sequence shown here is derived from an EMBL/GenBank/DDBJ whole genome shotgun (WGS) entry which is preliminary data.</text>
</comment>
<dbReference type="GO" id="GO:0005737">
    <property type="term" value="C:cytoplasm"/>
    <property type="evidence" value="ECO:0007669"/>
    <property type="project" value="TreeGrafter"/>
</dbReference>
<evidence type="ECO:0000256" key="6">
    <source>
        <dbReference type="SAM" id="MobiDB-lite"/>
    </source>
</evidence>
<evidence type="ECO:0000313" key="8">
    <source>
        <dbReference type="EMBL" id="KNF04587.1"/>
    </source>
</evidence>
<dbReference type="InterPro" id="IPR001650">
    <property type="entry name" value="Helicase_C-like"/>
</dbReference>
<sequence>MMSATRRPIAIEGIKKSLKLESHNISIVKGELTCPEIRIIRVQMKESMTSCGDLVSIIPRKSEVPDAYMVPTWVYNSSQNKTATSMKALDLARGTRGNSMRPKSKFVRRFHSCTGEKDKLKVVEDLAKHEFPFISCTMALAMGQNWASVQCVIQMGRTDPSSICQMISRSGRAGRPGLAIIFTQPKRRGGKNPVADFLPNLTQTNEDRMDALAITPVCLQIAFAIDNFLGYIPLLVDDPSYKQEQEREKSAGFVACMCSNCTPAEGLLSRINTMNIDNMDNMISQYWPAPETTTKTTKRKQASAGGGGKTSTGKKIKLSLPLQEMLSENLASAYKDCFDVKWPNGTGVDPIDLFGDEEIKKIMDNFGAINGVSSVRKIMGGHMVPGQFQALYKVIEDFENGPVANKESVRKAKGAASAKKKAEEDALAERRGFWTK</sequence>
<dbReference type="PANTHER" id="PTHR13710:SF105">
    <property type="entry name" value="ATP-DEPENDENT DNA HELICASE Q1"/>
    <property type="match status" value="1"/>
</dbReference>
<dbReference type="GO" id="GO:0005694">
    <property type="term" value="C:chromosome"/>
    <property type="evidence" value="ECO:0007669"/>
    <property type="project" value="TreeGrafter"/>
</dbReference>
<evidence type="ECO:0000256" key="5">
    <source>
        <dbReference type="ARBA" id="ARBA00034808"/>
    </source>
</evidence>
<keyword evidence="3" id="KW-0413">Isomerase</keyword>
<dbReference type="GO" id="GO:0003677">
    <property type="term" value="F:DNA binding"/>
    <property type="evidence" value="ECO:0007669"/>
    <property type="project" value="UniProtKB-KW"/>
</dbReference>
<comment type="similarity">
    <text evidence="1">Belongs to the helicase family. RecQ subfamily.</text>
</comment>
<gene>
    <name evidence="8" type="ORF">PSTG_02074</name>
</gene>
<comment type="catalytic activity">
    <reaction evidence="4">
        <text>Couples ATP hydrolysis with the unwinding of duplex DNA by translocating in the 3'-5' direction.</text>
        <dbReference type="EC" id="5.6.2.4"/>
    </reaction>
</comment>
<organism evidence="8 9">
    <name type="scientific">Puccinia striiformis f. sp. tritici PST-78</name>
    <dbReference type="NCBI Taxonomy" id="1165861"/>
    <lineage>
        <taxon>Eukaryota</taxon>
        <taxon>Fungi</taxon>
        <taxon>Dikarya</taxon>
        <taxon>Basidiomycota</taxon>
        <taxon>Pucciniomycotina</taxon>
        <taxon>Pucciniomycetes</taxon>
        <taxon>Pucciniales</taxon>
        <taxon>Pucciniaceae</taxon>
        <taxon>Puccinia</taxon>
    </lineage>
</organism>
<feature type="region of interest" description="Disordered" evidence="6">
    <location>
        <begin position="290"/>
        <end position="312"/>
    </location>
</feature>
<dbReference type="Gene3D" id="3.40.50.300">
    <property type="entry name" value="P-loop containing nucleotide triphosphate hydrolases"/>
    <property type="match status" value="1"/>
</dbReference>
<dbReference type="EC" id="5.6.2.4" evidence="5"/>
<dbReference type="InterPro" id="IPR027417">
    <property type="entry name" value="P-loop_NTPase"/>
</dbReference>
<evidence type="ECO:0000256" key="2">
    <source>
        <dbReference type="ARBA" id="ARBA00023125"/>
    </source>
</evidence>
<dbReference type="SMART" id="SM00490">
    <property type="entry name" value="HELICc"/>
    <property type="match status" value="1"/>
</dbReference>
<dbReference type="PANTHER" id="PTHR13710">
    <property type="entry name" value="DNA HELICASE RECQ FAMILY MEMBER"/>
    <property type="match status" value="1"/>
</dbReference>
<dbReference type="Proteomes" id="UP000054564">
    <property type="component" value="Unassembled WGS sequence"/>
</dbReference>
<protein>
    <recommendedName>
        <fullName evidence="5">DNA 3'-5' helicase</fullName>
        <ecNumber evidence="5">5.6.2.4</ecNumber>
    </recommendedName>
</protein>
<dbReference type="EMBL" id="AJIL01000011">
    <property type="protein sequence ID" value="KNF04587.1"/>
    <property type="molecule type" value="Genomic_DNA"/>
</dbReference>
<dbReference type="GO" id="GO:0043138">
    <property type="term" value="F:3'-5' DNA helicase activity"/>
    <property type="evidence" value="ECO:0007669"/>
    <property type="project" value="UniProtKB-EC"/>
</dbReference>
<dbReference type="GO" id="GO:0000724">
    <property type="term" value="P:double-strand break repair via homologous recombination"/>
    <property type="evidence" value="ECO:0007669"/>
    <property type="project" value="TreeGrafter"/>
</dbReference>
<name>A0A0L0VZG2_9BASI</name>